<feature type="compositionally biased region" description="Low complexity" evidence="1">
    <location>
        <begin position="328"/>
        <end position="342"/>
    </location>
</feature>
<feature type="compositionally biased region" description="Polar residues" evidence="1">
    <location>
        <begin position="358"/>
        <end position="369"/>
    </location>
</feature>
<feature type="compositionally biased region" description="Basic and acidic residues" evidence="1">
    <location>
        <begin position="256"/>
        <end position="267"/>
    </location>
</feature>
<dbReference type="InterPro" id="IPR055949">
    <property type="entry name" value="DUF7527"/>
</dbReference>
<keyword evidence="4" id="KW-1185">Reference proteome</keyword>
<organism evidence="3 4">
    <name type="scientific">Halovenus carboxidivorans</name>
    <dbReference type="NCBI Taxonomy" id="2692199"/>
    <lineage>
        <taxon>Archaea</taxon>
        <taxon>Methanobacteriati</taxon>
        <taxon>Methanobacteriota</taxon>
        <taxon>Stenosarchaea group</taxon>
        <taxon>Halobacteria</taxon>
        <taxon>Halobacteriales</taxon>
        <taxon>Haloarculaceae</taxon>
        <taxon>Halovenus</taxon>
    </lineage>
</organism>
<reference evidence="3 4" key="1">
    <citation type="submission" date="2019-12" db="EMBL/GenBank/DDBJ databases">
        <title>Isolation and characterization of three novel carbon monoxide-oxidizing members of Halobacteria from salione crusts and soils.</title>
        <authorList>
            <person name="Myers M.R."/>
            <person name="King G.M."/>
        </authorList>
    </citation>
    <scope>NUCLEOTIDE SEQUENCE [LARGE SCALE GENOMIC DNA]</scope>
    <source>
        <strain evidence="3 4">WSH3</strain>
    </source>
</reference>
<feature type="compositionally biased region" description="Low complexity" evidence="1">
    <location>
        <begin position="268"/>
        <end position="300"/>
    </location>
</feature>
<feature type="compositionally biased region" description="Acidic residues" evidence="1">
    <location>
        <begin position="488"/>
        <end position="522"/>
    </location>
</feature>
<feature type="compositionally biased region" description="Polar residues" evidence="1">
    <location>
        <begin position="402"/>
        <end position="416"/>
    </location>
</feature>
<proteinExistence type="predicted"/>
<feature type="domain" description="DUF7527" evidence="2">
    <location>
        <begin position="561"/>
        <end position="799"/>
    </location>
</feature>
<feature type="compositionally biased region" description="Low complexity" evidence="1">
    <location>
        <begin position="456"/>
        <end position="482"/>
    </location>
</feature>
<protein>
    <recommendedName>
        <fullName evidence="2">DUF7527 domain-containing protein</fullName>
    </recommendedName>
</protein>
<feature type="compositionally biased region" description="Low complexity" evidence="1">
    <location>
        <begin position="198"/>
        <end position="207"/>
    </location>
</feature>
<evidence type="ECO:0000259" key="2">
    <source>
        <dbReference type="Pfam" id="PF24371"/>
    </source>
</evidence>
<dbReference type="Gene3D" id="1.10.287.1490">
    <property type="match status" value="1"/>
</dbReference>
<dbReference type="Proteomes" id="UP000466535">
    <property type="component" value="Unassembled WGS sequence"/>
</dbReference>
<sequence>MSTRVVDQVDSWDGRSFSGGYRELQDLADSEFSGVVRAGGAELYMTRGVVVGIRRGDIEDFEASGTVYQAPTDALPLLAVMQERSEEVRAKYYTEDTSISKVDKTLSDGGFTGYIELSENVLSGDYYLVYHAGTSMSVGYVGESGRLIEGDEAFETANDEVGIYEVRPVDIEPIDIPEPEDDAGEEPAETAESTGPASAEEQSEQPPTESPSEEAEPSGQSGAAAGQSAAQAANETQTEPAQTTQGGQQAATQTEARQESEPERAETAEQQGSSAAGGAAGTSEQPPESATTTADTADAAQSSPRREQTRSKSGARSREQPGQTDTTEPSAQSSQRQQQPRGRPQPPQEPPREQQPSVDQRQPQSQESAQRQDTETKAIPSLDPDKTAVPENGAEPSDPRPSGQSTPTQTEPQPSQSERRQQADSPEPAAQQAAREPDQTPQQHRPRGGETQPQHSETGAAAPTAAASSEPEPQQSGEPGPGATERIDELETELDAKDEEIDRLEAEVESVTDERDELEAELESLRSERDELQTEVEELRDELQRLEDELGAATQAEQRLSGDEALAGTDVFVRYRSKGKATLEKAHGGSTRKEDVNENLRLEKHTQFDADTVAVGGQSYDDFLESTLEYQFVRWVVRDLLFEIRDTGHEKALRDLYDVLPRIDRAELSGVVEVTYTENGQETQSQEAFDVVLRDRMGNPLLAANLNDTREATTESMMERLITAAERVGQSSDGFSGAFFVTESFFEPGALEIASDATQGGLLSRDKRKSFVNLSRKRGYHLCLVEARNENFHLAVPEL</sequence>
<feature type="compositionally biased region" description="Acidic residues" evidence="1">
    <location>
        <begin position="172"/>
        <end position="189"/>
    </location>
</feature>
<dbReference type="OrthoDB" id="157503at2157"/>
<dbReference type="RefSeq" id="WP_159763290.1">
    <property type="nucleotide sequence ID" value="NZ_WUUT01000002.1"/>
</dbReference>
<dbReference type="AlphaFoldDB" id="A0A6B0T8G7"/>
<evidence type="ECO:0000256" key="1">
    <source>
        <dbReference type="SAM" id="MobiDB-lite"/>
    </source>
</evidence>
<dbReference type="Pfam" id="PF24371">
    <property type="entry name" value="DUF7527"/>
    <property type="match status" value="1"/>
</dbReference>
<evidence type="ECO:0000313" key="3">
    <source>
        <dbReference type="EMBL" id="MXR51140.1"/>
    </source>
</evidence>
<feature type="region of interest" description="Disordered" evidence="1">
    <location>
        <begin position="159"/>
        <end position="534"/>
    </location>
</feature>
<comment type="caution">
    <text evidence="3">The sequence shown here is derived from an EMBL/GenBank/DDBJ whole genome shotgun (WGS) entry which is preliminary data.</text>
</comment>
<gene>
    <name evidence="3" type="ORF">GRX03_05905</name>
</gene>
<feature type="compositionally biased region" description="Basic and acidic residues" evidence="1">
    <location>
        <begin position="523"/>
        <end position="532"/>
    </location>
</feature>
<accession>A0A6B0T8G7</accession>
<name>A0A6B0T8G7_9EURY</name>
<dbReference type="EMBL" id="WUUT01000002">
    <property type="protein sequence ID" value="MXR51140.1"/>
    <property type="molecule type" value="Genomic_DNA"/>
</dbReference>
<feature type="compositionally biased region" description="Low complexity" evidence="1">
    <location>
        <begin position="217"/>
        <end position="255"/>
    </location>
</feature>
<evidence type="ECO:0000313" key="4">
    <source>
        <dbReference type="Proteomes" id="UP000466535"/>
    </source>
</evidence>